<dbReference type="AlphaFoldDB" id="A0A4Y2CRL8"/>
<gene>
    <name evidence="1" type="ORF">AVEN_177069_1</name>
</gene>
<dbReference type="EMBL" id="BGPR01000238">
    <property type="protein sequence ID" value="GBM07102.1"/>
    <property type="molecule type" value="Genomic_DNA"/>
</dbReference>
<name>A0A4Y2CRL8_ARAVE</name>
<dbReference type="Proteomes" id="UP000499080">
    <property type="component" value="Unassembled WGS sequence"/>
</dbReference>
<accession>A0A4Y2CRL8</accession>
<keyword evidence="2" id="KW-1185">Reference proteome</keyword>
<organism evidence="1 2">
    <name type="scientific">Araneus ventricosus</name>
    <name type="common">Orbweaver spider</name>
    <name type="synonym">Epeira ventricosa</name>
    <dbReference type="NCBI Taxonomy" id="182803"/>
    <lineage>
        <taxon>Eukaryota</taxon>
        <taxon>Metazoa</taxon>
        <taxon>Ecdysozoa</taxon>
        <taxon>Arthropoda</taxon>
        <taxon>Chelicerata</taxon>
        <taxon>Arachnida</taxon>
        <taxon>Araneae</taxon>
        <taxon>Araneomorphae</taxon>
        <taxon>Entelegynae</taxon>
        <taxon>Araneoidea</taxon>
        <taxon>Araneidae</taxon>
        <taxon>Araneus</taxon>
    </lineage>
</organism>
<proteinExistence type="predicted"/>
<reference evidence="1 2" key="1">
    <citation type="journal article" date="2019" name="Sci. Rep.">
        <title>Orb-weaving spider Araneus ventricosus genome elucidates the spidroin gene catalogue.</title>
        <authorList>
            <person name="Kono N."/>
            <person name="Nakamura H."/>
            <person name="Ohtoshi R."/>
            <person name="Moran D.A.P."/>
            <person name="Shinohara A."/>
            <person name="Yoshida Y."/>
            <person name="Fujiwara M."/>
            <person name="Mori M."/>
            <person name="Tomita M."/>
            <person name="Arakawa K."/>
        </authorList>
    </citation>
    <scope>NUCLEOTIDE SEQUENCE [LARGE SCALE GENOMIC DNA]</scope>
</reference>
<protein>
    <submittedName>
        <fullName evidence="1">Uncharacterized protein</fullName>
    </submittedName>
</protein>
<sequence>MSGIPDTRSEGELAASLLQACTLVMTNLWQACCKLKLLSGMTPPISDFYFKDGEARPSNFYIDYYDALTSDVLNLRFDECLTCCCRSKASNSLEQISISLSNCLEKRKLVHVESNIFVFLSGHAQVSRSIASRKEFSFKICLLSQTRIFLDS</sequence>
<evidence type="ECO:0000313" key="1">
    <source>
        <dbReference type="EMBL" id="GBM07102.1"/>
    </source>
</evidence>
<evidence type="ECO:0000313" key="2">
    <source>
        <dbReference type="Proteomes" id="UP000499080"/>
    </source>
</evidence>
<comment type="caution">
    <text evidence="1">The sequence shown here is derived from an EMBL/GenBank/DDBJ whole genome shotgun (WGS) entry which is preliminary data.</text>
</comment>